<sequence>MNARTVRGLQFATIQLVGIVAVIHIVVGVEVLVSLVANGLVGQYLGEYAVQRPRPLLFVPSGLAILAGLVLAGRGTVDRRTAYQLGILAMGAYLLGWLGWHTVLNHGFALTGEAPPTSSHDAGGIVAVVLTHIIDPVAETFRSAASGQGSVRTLFGIVAVALELLVVGLLAVLLRYDPGAQEGGINFGLTLSPPDR</sequence>
<organism evidence="2 5">
    <name type="scientific">Halosegnis rubeus</name>
    <dbReference type="NCBI Taxonomy" id="2212850"/>
    <lineage>
        <taxon>Archaea</taxon>
        <taxon>Methanobacteriati</taxon>
        <taxon>Methanobacteriota</taxon>
        <taxon>Stenosarchaea group</taxon>
        <taxon>Halobacteria</taxon>
        <taxon>Halobacteriales</taxon>
        <taxon>Natronomonadaceae</taxon>
        <taxon>Halosegnis</taxon>
    </lineage>
</organism>
<evidence type="ECO:0000313" key="2">
    <source>
        <dbReference type="EMBL" id="KAB7514775.1"/>
    </source>
</evidence>
<dbReference type="EMBL" id="QMDY01000002">
    <property type="protein sequence ID" value="KAB7519339.1"/>
    <property type="molecule type" value="Genomic_DNA"/>
</dbReference>
<gene>
    <name evidence="2" type="ORF">DM867_06575</name>
    <name evidence="3" type="ORF">DP108_04340</name>
</gene>
<dbReference type="EMBL" id="QKKZ01000002">
    <property type="protein sequence ID" value="KAB7514775.1"/>
    <property type="molecule type" value="Genomic_DNA"/>
</dbReference>
<feature type="transmembrane region" description="Helical" evidence="1">
    <location>
        <begin position="153"/>
        <end position="174"/>
    </location>
</feature>
<keyword evidence="1" id="KW-0812">Transmembrane</keyword>
<evidence type="ECO:0000313" key="3">
    <source>
        <dbReference type="EMBL" id="KAB7519339.1"/>
    </source>
</evidence>
<comment type="caution">
    <text evidence="2">The sequence shown here is derived from an EMBL/GenBank/DDBJ whole genome shotgun (WGS) entry which is preliminary data.</text>
</comment>
<evidence type="ECO:0000256" key="1">
    <source>
        <dbReference type="SAM" id="Phobius"/>
    </source>
</evidence>
<dbReference type="Proteomes" id="UP000326865">
    <property type="component" value="Unassembled WGS sequence"/>
</dbReference>
<dbReference type="AlphaFoldDB" id="A0A5N5U828"/>
<feature type="transmembrane region" description="Helical" evidence="1">
    <location>
        <begin position="56"/>
        <end position="73"/>
    </location>
</feature>
<dbReference type="Proteomes" id="UP000326207">
    <property type="component" value="Unassembled WGS sequence"/>
</dbReference>
<protein>
    <submittedName>
        <fullName evidence="2">Uncharacterized protein</fullName>
    </submittedName>
</protein>
<reference evidence="4 5" key="1">
    <citation type="submission" date="2019-10" db="EMBL/GenBank/DDBJ databases">
        <title>Unraveling microbial dark matter from salterns through culturing: the case of the genus Halosegnis.</title>
        <authorList>
            <person name="Duran-Viseras A."/>
            <person name="Andrei A.-S."/>
            <person name="Vera-Gargallo B."/>
            <person name="Ghai R."/>
            <person name="Sanchez-Porro C."/>
            <person name="Ventosa A."/>
        </authorList>
    </citation>
    <scope>NUCLEOTIDE SEQUENCE [LARGE SCALE GENOMIC DNA]</scope>
    <source>
        <strain evidence="2 5">F18-79</strain>
        <strain evidence="3 4">F19-13</strain>
    </source>
</reference>
<keyword evidence="1" id="KW-0472">Membrane</keyword>
<keyword evidence="1" id="KW-1133">Transmembrane helix</keyword>
<proteinExistence type="predicted"/>
<feature type="transmembrane region" description="Helical" evidence="1">
    <location>
        <begin position="12"/>
        <end position="36"/>
    </location>
</feature>
<feature type="transmembrane region" description="Helical" evidence="1">
    <location>
        <begin position="85"/>
        <end position="103"/>
    </location>
</feature>
<evidence type="ECO:0000313" key="5">
    <source>
        <dbReference type="Proteomes" id="UP000326865"/>
    </source>
</evidence>
<keyword evidence="5" id="KW-1185">Reference proteome</keyword>
<accession>A0A5N5U828</accession>
<dbReference type="RefSeq" id="WP_152133982.1">
    <property type="nucleotide sequence ID" value="NZ_QKKZ01000002.1"/>
</dbReference>
<evidence type="ECO:0000313" key="4">
    <source>
        <dbReference type="Proteomes" id="UP000326207"/>
    </source>
</evidence>
<accession>A0A5N5UKJ7</accession>
<name>A0A5N5U828_9EURY</name>